<keyword evidence="5" id="KW-1185">Reference proteome</keyword>
<dbReference type="eggNOG" id="COG1716">
    <property type="taxonomic scope" value="Bacteria"/>
</dbReference>
<sequence>MSFMGRIAKLDSAMQRGLDNSFARVFGGRVVPAEIEELLKQEAEDNLVRTYEGTIEAPNVFHVRVSEKDGANLAATHPSLPADFADQLSRFHRNRGWTTPGLVTVHIEVDSSLHTGQLQASSQVNVRADGISQFVGVEVGADEASPAERQVEMAQHSQWPSTEHLPAQAPVVESAEPEPPAPAPTPPRPTVSLLLQDGSSRTYLLHEGSNIIGRSNEVDFRLPDTGVSRHHAEITWNGQDAILVDLQSTNGTSVNDMRIENWLLADGDVITVGHSNIEVRINTPA</sequence>
<evidence type="ECO:0000256" key="2">
    <source>
        <dbReference type="SAM" id="MobiDB-lite"/>
    </source>
</evidence>
<accession>W5XXQ2</accession>
<dbReference type="PROSITE" id="PS50006">
    <property type="entry name" value="FHA_DOMAIN"/>
    <property type="match status" value="1"/>
</dbReference>
<gene>
    <name evidence="4" type="ORF">B843_00245</name>
</gene>
<evidence type="ECO:0000256" key="1">
    <source>
        <dbReference type="ARBA" id="ARBA00022553"/>
    </source>
</evidence>
<reference evidence="4 5" key="1">
    <citation type="submission" date="2013-02" db="EMBL/GenBank/DDBJ databases">
        <title>The complete genome sequence of Corynebacterium vitaeruminis DSM 20294.</title>
        <authorList>
            <person name="Ruckert C."/>
            <person name="Albersmeier A."/>
            <person name="Kalinowski J."/>
        </authorList>
    </citation>
    <scope>NUCLEOTIDE SEQUENCE [LARGE SCALE GENOMIC DNA]</scope>
    <source>
        <strain evidence="5">ATCC 10234</strain>
    </source>
</reference>
<evidence type="ECO:0000259" key="3">
    <source>
        <dbReference type="PROSITE" id="PS50006"/>
    </source>
</evidence>
<dbReference type="KEGG" id="cvt:B843_00245"/>
<evidence type="ECO:0000313" key="4">
    <source>
        <dbReference type="EMBL" id="AHI21445.1"/>
    </source>
</evidence>
<organism evidence="4 5">
    <name type="scientific">Corynebacterium vitaeruminis DSM 20294</name>
    <dbReference type="NCBI Taxonomy" id="1224164"/>
    <lineage>
        <taxon>Bacteria</taxon>
        <taxon>Bacillati</taxon>
        <taxon>Actinomycetota</taxon>
        <taxon>Actinomycetes</taxon>
        <taxon>Mycobacteriales</taxon>
        <taxon>Corynebacteriaceae</taxon>
        <taxon>Corynebacterium</taxon>
    </lineage>
</organism>
<keyword evidence="1" id="KW-0597">Phosphoprotein</keyword>
<dbReference type="InterPro" id="IPR050923">
    <property type="entry name" value="Cell_Proc_Reg/RNA_Proc"/>
</dbReference>
<dbReference type="EMBL" id="CP004353">
    <property type="protein sequence ID" value="AHI21445.1"/>
    <property type="molecule type" value="Genomic_DNA"/>
</dbReference>
<dbReference type="SUPFAM" id="SSF49879">
    <property type="entry name" value="SMAD/FHA domain"/>
    <property type="match status" value="1"/>
</dbReference>
<name>W5XXQ2_9CORY</name>
<protein>
    <recommendedName>
        <fullName evidence="3">FHA domain-containing protein</fullName>
    </recommendedName>
</protein>
<evidence type="ECO:0000313" key="5">
    <source>
        <dbReference type="Proteomes" id="UP000019222"/>
    </source>
</evidence>
<dbReference type="PATRIC" id="fig|1224164.3.peg.49"/>
<dbReference type="InterPro" id="IPR022128">
    <property type="entry name" value="FhaA_N"/>
</dbReference>
<dbReference type="Proteomes" id="UP000019222">
    <property type="component" value="Chromosome"/>
</dbReference>
<dbReference type="InterPro" id="IPR042287">
    <property type="entry name" value="FhaA_N_sf"/>
</dbReference>
<dbReference type="Gene3D" id="2.60.200.20">
    <property type="match status" value="1"/>
</dbReference>
<dbReference type="Gene3D" id="3.30.2320.60">
    <property type="entry name" value="FhaA, phosphopeptide-binding domain (DUF3662)"/>
    <property type="match status" value="1"/>
</dbReference>
<dbReference type="InterPro" id="IPR008984">
    <property type="entry name" value="SMAD_FHA_dom_sf"/>
</dbReference>
<dbReference type="STRING" id="1224164.B843_00245"/>
<dbReference type="RefSeq" id="WP_025251523.1">
    <property type="nucleotide sequence ID" value="NZ_CP004353.1"/>
</dbReference>
<dbReference type="HOGENOM" id="CLU_047963_1_1_11"/>
<dbReference type="Pfam" id="PF00498">
    <property type="entry name" value="FHA"/>
    <property type="match status" value="1"/>
</dbReference>
<proteinExistence type="predicted"/>
<dbReference type="Pfam" id="PF12401">
    <property type="entry name" value="FhaA_N"/>
    <property type="match status" value="1"/>
</dbReference>
<feature type="compositionally biased region" description="Pro residues" evidence="2">
    <location>
        <begin position="177"/>
        <end position="189"/>
    </location>
</feature>
<dbReference type="CDD" id="cd22668">
    <property type="entry name" value="FHA_FhaA-like"/>
    <property type="match status" value="1"/>
</dbReference>
<dbReference type="AlphaFoldDB" id="W5XXQ2"/>
<feature type="region of interest" description="Disordered" evidence="2">
    <location>
        <begin position="145"/>
        <end position="190"/>
    </location>
</feature>
<feature type="domain" description="FHA" evidence="3">
    <location>
        <begin position="210"/>
        <end position="259"/>
    </location>
</feature>
<dbReference type="SMART" id="SM00240">
    <property type="entry name" value="FHA"/>
    <property type="match status" value="1"/>
</dbReference>
<dbReference type="InterPro" id="IPR000253">
    <property type="entry name" value="FHA_dom"/>
</dbReference>
<dbReference type="PANTHER" id="PTHR23308">
    <property type="entry name" value="NUCLEAR INHIBITOR OF PROTEIN PHOSPHATASE-1"/>
    <property type="match status" value="1"/>
</dbReference>